<name>A0A4R7JVB5_9GAMM</name>
<gene>
    <name evidence="2" type="ORF">DES49_1490</name>
</gene>
<proteinExistence type="predicted"/>
<feature type="signal peptide" evidence="1">
    <location>
        <begin position="1"/>
        <end position="25"/>
    </location>
</feature>
<comment type="caution">
    <text evidence="2">The sequence shown here is derived from an EMBL/GenBank/DDBJ whole genome shotgun (WGS) entry which is preliminary data.</text>
</comment>
<evidence type="ECO:0000313" key="2">
    <source>
        <dbReference type="EMBL" id="TDT41407.1"/>
    </source>
</evidence>
<dbReference type="EMBL" id="SOAX01000003">
    <property type="protein sequence ID" value="TDT41407.1"/>
    <property type="molecule type" value="Genomic_DNA"/>
</dbReference>
<dbReference type="Proteomes" id="UP000295830">
    <property type="component" value="Unassembled WGS sequence"/>
</dbReference>
<sequence>MLNSAGNSRLLLILPFMALGTGAVAETVRFTGEARSQGGDTLFYTEHHEQRGSCEGPDWIPETNQVTYRNPDGEVIAEKTVDYSEAAERPGFVLEDRRFEQRMEVRNRGDRKAIVDWRISDDDRKRFEASIPGNGVIDAGFEVMVRKHWDTLVNEEEGVEIRFFAPTRGKFYQFEAEPADHEALDAEHVFRITATGWVSTWFVDDIYLGYNSNRQLTDFYGLTNIPKTPDEYYTAHIHYGYEAPAECG</sequence>
<evidence type="ECO:0000313" key="3">
    <source>
        <dbReference type="Proteomes" id="UP000295830"/>
    </source>
</evidence>
<accession>A0A4R7JVB5</accession>
<reference evidence="2 3" key="1">
    <citation type="submission" date="2019-03" db="EMBL/GenBank/DDBJ databases">
        <title>Genomic Encyclopedia of Type Strains, Phase IV (KMG-IV): sequencing the most valuable type-strain genomes for metagenomic binning, comparative biology and taxonomic classification.</title>
        <authorList>
            <person name="Goeker M."/>
        </authorList>
    </citation>
    <scope>NUCLEOTIDE SEQUENCE [LARGE SCALE GENOMIC DNA]</scope>
    <source>
        <strain evidence="2 3">DSM 15505</strain>
    </source>
</reference>
<organism evidence="2 3">
    <name type="scientific">Halospina denitrificans</name>
    <dbReference type="NCBI Taxonomy" id="332522"/>
    <lineage>
        <taxon>Bacteria</taxon>
        <taxon>Pseudomonadati</taxon>
        <taxon>Pseudomonadota</taxon>
        <taxon>Gammaproteobacteria</taxon>
        <taxon>Halospina</taxon>
    </lineage>
</organism>
<dbReference type="AlphaFoldDB" id="A0A4R7JVB5"/>
<keyword evidence="3" id="KW-1185">Reference proteome</keyword>
<keyword evidence="1" id="KW-0732">Signal</keyword>
<evidence type="ECO:0008006" key="4">
    <source>
        <dbReference type="Google" id="ProtNLM"/>
    </source>
</evidence>
<feature type="chain" id="PRO_5020232957" description="Polysaccharide lyase-like protein" evidence="1">
    <location>
        <begin position="26"/>
        <end position="248"/>
    </location>
</feature>
<evidence type="ECO:0000256" key="1">
    <source>
        <dbReference type="SAM" id="SignalP"/>
    </source>
</evidence>
<protein>
    <recommendedName>
        <fullName evidence="4">Polysaccharide lyase-like protein</fullName>
    </recommendedName>
</protein>